<comment type="function">
    <text evidence="1">Specifically methylates the cytosine at position 967 (m5C967) of 16S rRNA.</text>
</comment>
<evidence type="ECO:0000256" key="5">
    <source>
        <dbReference type="ARBA" id="ARBA00022490"/>
    </source>
</evidence>
<dbReference type="FunFam" id="3.40.50.150:FF:000022">
    <property type="entry name" value="Ribosomal RNA small subunit methyltransferase B"/>
    <property type="match status" value="1"/>
</dbReference>
<dbReference type="PROSITE" id="PS01153">
    <property type="entry name" value="NOL1_NOP2_SUN"/>
    <property type="match status" value="1"/>
</dbReference>
<name>A0A2V2ZST4_9BACI</name>
<dbReference type="SUPFAM" id="SSF53335">
    <property type="entry name" value="S-adenosyl-L-methionine-dependent methyltransferases"/>
    <property type="match status" value="1"/>
</dbReference>
<dbReference type="EC" id="2.1.1.176" evidence="4"/>
<dbReference type="InterPro" id="IPR006027">
    <property type="entry name" value="NusB_RsmB_TIM44"/>
</dbReference>
<gene>
    <name evidence="16" type="ORF">DFO73_108163</name>
</gene>
<evidence type="ECO:0000256" key="12">
    <source>
        <dbReference type="ARBA" id="ARBA00031088"/>
    </source>
</evidence>
<organism evidence="16 17">
    <name type="scientific">Cytobacillus oceanisediminis</name>
    <dbReference type="NCBI Taxonomy" id="665099"/>
    <lineage>
        <taxon>Bacteria</taxon>
        <taxon>Bacillati</taxon>
        <taxon>Bacillota</taxon>
        <taxon>Bacilli</taxon>
        <taxon>Bacillales</taxon>
        <taxon>Bacillaceae</taxon>
        <taxon>Cytobacillus</taxon>
    </lineage>
</organism>
<feature type="binding site" evidence="14">
    <location>
        <position position="313"/>
    </location>
    <ligand>
        <name>S-adenosyl-L-methionine</name>
        <dbReference type="ChEBI" id="CHEBI:59789"/>
    </ligand>
</feature>
<evidence type="ECO:0000256" key="3">
    <source>
        <dbReference type="ARBA" id="ARBA00007494"/>
    </source>
</evidence>
<comment type="catalytic activity">
    <reaction evidence="13">
        <text>cytidine(967) in 16S rRNA + S-adenosyl-L-methionine = 5-methylcytidine(967) in 16S rRNA + S-adenosyl-L-homocysteine + H(+)</text>
        <dbReference type="Rhea" id="RHEA:42748"/>
        <dbReference type="Rhea" id="RHEA-COMP:10219"/>
        <dbReference type="Rhea" id="RHEA-COMP:10220"/>
        <dbReference type="ChEBI" id="CHEBI:15378"/>
        <dbReference type="ChEBI" id="CHEBI:57856"/>
        <dbReference type="ChEBI" id="CHEBI:59789"/>
        <dbReference type="ChEBI" id="CHEBI:74483"/>
        <dbReference type="ChEBI" id="CHEBI:82748"/>
        <dbReference type="EC" id="2.1.1.176"/>
    </reaction>
</comment>
<feature type="active site" description="Nucleophile" evidence="14">
    <location>
        <position position="385"/>
    </location>
</feature>
<dbReference type="GO" id="GO:0005737">
    <property type="term" value="C:cytoplasm"/>
    <property type="evidence" value="ECO:0007669"/>
    <property type="project" value="UniProtKB-SubCell"/>
</dbReference>
<evidence type="ECO:0000256" key="13">
    <source>
        <dbReference type="ARBA" id="ARBA00047283"/>
    </source>
</evidence>
<proteinExistence type="inferred from homology"/>
<dbReference type="PRINTS" id="PR02008">
    <property type="entry name" value="RCMTFAMILY"/>
</dbReference>
<dbReference type="NCBIfam" id="NF011494">
    <property type="entry name" value="PRK14902.1"/>
    <property type="match status" value="1"/>
</dbReference>
<evidence type="ECO:0000256" key="8">
    <source>
        <dbReference type="ARBA" id="ARBA00022679"/>
    </source>
</evidence>
<dbReference type="CDD" id="cd02440">
    <property type="entry name" value="AdoMet_MTases"/>
    <property type="match status" value="1"/>
</dbReference>
<dbReference type="AlphaFoldDB" id="A0A2V2ZST4"/>
<keyword evidence="9 14" id="KW-0949">S-adenosyl-L-methionine</keyword>
<reference evidence="16 17" key="1">
    <citation type="submission" date="2018-05" db="EMBL/GenBank/DDBJ databases">
        <title>Freshwater and sediment microbial communities from various areas in North America, analyzing microbe dynamics in response to fracking.</title>
        <authorList>
            <person name="Lamendella R."/>
        </authorList>
    </citation>
    <scope>NUCLEOTIDE SEQUENCE [LARGE SCALE GENOMIC DNA]</scope>
    <source>
        <strain evidence="16 17">15_TX</strain>
    </source>
</reference>
<dbReference type="Gene3D" id="3.40.50.150">
    <property type="entry name" value="Vaccinia Virus protein VP39"/>
    <property type="match status" value="1"/>
</dbReference>
<dbReference type="InterPro" id="IPR029063">
    <property type="entry name" value="SAM-dependent_MTases_sf"/>
</dbReference>
<dbReference type="PANTHER" id="PTHR22807:SF53">
    <property type="entry name" value="RIBOSOMAL RNA SMALL SUBUNIT METHYLTRANSFERASE B-RELATED"/>
    <property type="match status" value="1"/>
</dbReference>
<keyword evidence="8 14" id="KW-0808">Transferase</keyword>
<dbReference type="GO" id="GO:0006355">
    <property type="term" value="P:regulation of DNA-templated transcription"/>
    <property type="evidence" value="ECO:0007669"/>
    <property type="project" value="InterPro"/>
</dbReference>
<sequence length="451" mass="50865">MKNNKTKNVRETALELLETIEKNQSYSNLLLNNAIKKNEISQKDIGLLTELTYGTLQRRMTLDFFLNPFLKGNKKVESWVKQLLRVTLYQMVYLDKIPDRAAIFEAVEIAKRKGHKGISGMVNGVLRNIQRQGLPSLEQIEDPVERLSIETSHPLWLVRRWVDQLGYEETKKMCEINLTAPLQTARVNEVKASREECLSLLEEEGYEAEASPFIPVAIKCLRGNLANSQAFKKGLITIQDESSMLVAYALGGNQNETILDACAAPGGKSTHIAEKLQNTGQVISLDLHEHKVKLINDNAMRLGLSNIKTNALDSRKVQEHYEKESFDRILVDAPCSGLGVMRRKPDMKYTKKEEDLYHLHEVQGNLLAAVSPLLKKGGILVYSTCTVDKEENQHVVQSFLNENADFEGDISVQERIPKAIAPFIDGYELQILPQDIGSDGFYIACLRKKVQ</sequence>
<evidence type="ECO:0000256" key="10">
    <source>
        <dbReference type="ARBA" id="ARBA00022884"/>
    </source>
</evidence>
<comment type="subcellular location">
    <subcellularLocation>
        <location evidence="2">Cytoplasm</location>
    </subcellularLocation>
</comment>
<dbReference type="InterPro" id="IPR004573">
    <property type="entry name" value="rRNA_ssu_MeTfrase_B"/>
</dbReference>
<protein>
    <recommendedName>
        <fullName evidence="4">16S rRNA (cytosine(967)-C(5))-methyltransferase</fullName>
        <ecNumber evidence="4">2.1.1.176</ecNumber>
    </recommendedName>
    <alternativeName>
        <fullName evidence="11">16S rRNA m5C967 methyltransferase</fullName>
    </alternativeName>
    <alternativeName>
        <fullName evidence="12">rRNA (cytosine-C(5)-)-methyltransferase RsmB</fullName>
    </alternativeName>
</protein>
<feature type="binding site" evidence="14">
    <location>
        <position position="332"/>
    </location>
    <ligand>
        <name>S-adenosyl-L-methionine</name>
        <dbReference type="ChEBI" id="CHEBI:59789"/>
    </ligand>
</feature>
<dbReference type="PANTHER" id="PTHR22807">
    <property type="entry name" value="NOP2 YEAST -RELATED NOL1/NOP2/FMU SUN DOMAIN-CONTAINING"/>
    <property type="match status" value="1"/>
</dbReference>
<dbReference type="RefSeq" id="WP_110065737.1">
    <property type="nucleotide sequence ID" value="NZ_QGTW01000008.1"/>
</dbReference>
<accession>A0A2V2ZST4</accession>
<evidence type="ECO:0000256" key="4">
    <source>
        <dbReference type="ARBA" id="ARBA00012140"/>
    </source>
</evidence>
<keyword evidence="6" id="KW-0698">rRNA processing</keyword>
<dbReference type="GO" id="GO:0008649">
    <property type="term" value="F:rRNA methyltransferase activity"/>
    <property type="evidence" value="ECO:0007669"/>
    <property type="project" value="InterPro"/>
</dbReference>
<dbReference type="PROSITE" id="PS51686">
    <property type="entry name" value="SAM_MT_RSMB_NOP"/>
    <property type="match status" value="1"/>
</dbReference>
<dbReference type="Pfam" id="PF01189">
    <property type="entry name" value="Methyltr_RsmB-F"/>
    <property type="match status" value="1"/>
</dbReference>
<dbReference type="Gene3D" id="1.10.940.10">
    <property type="entry name" value="NusB-like"/>
    <property type="match status" value="1"/>
</dbReference>
<feature type="binding site" evidence="14">
    <location>
        <begin position="262"/>
        <end position="268"/>
    </location>
    <ligand>
        <name>S-adenosyl-L-methionine</name>
        <dbReference type="ChEBI" id="CHEBI:59789"/>
    </ligand>
</feature>
<evidence type="ECO:0000256" key="14">
    <source>
        <dbReference type="PROSITE-ProRule" id="PRU01023"/>
    </source>
</evidence>
<dbReference type="Proteomes" id="UP000247150">
    <property type="component" value="Unassembled WGS sequence"/>
</dbReference>
<dbReference type="OrthoDB" id="9810297at2"/>
<comment type="caution">
    <text evidence="16">The sequence shown here is derived from an EMBL/GenBank/DDBJ whole genome shotgun (WGS) entry which is preliminary data.</text>
</comment>
<comment type="similarity">
    <text evidence="3 14">Belongs to the class I-like SAM-binding methyltransferase superfamily. RsmB/NOP family.</text>
</comment>
<keyword evidence="5" id="KW-0963">Cytoplasm</keyword>
<dbReference type="GO" id="GO:0003723">
    <property type="term" value="F:RNA binding"/>
    <property type="evidence" value="ECO:0007669"/>
    <property type="project" value="UniProtKB-UniRule"/>
</dbReference>
<dbReference type="InterPro" id="IPR049560">
    <property type="entry name" value="MeTrfase_RsmB-F_NOP2_cat"/>
</dbReference>
<evidence type="ECO:0000256" key="6">
    <source>
        <dbReference type="ARBA" id="ARBA00022552"/>
    </source>
</evidence>
<dbReference type="InterPro" id="IPR001678">
    <property type="entry name" value="MeTrfase_RsmB-F_NOP2_dom"/>
</dbReference>
<dbReference type="EMBL" id="QGTW01000008">
    <property type="protein sequence ID" value="PWW27424.1"/>
    <property type="molecule type" value="Genomic_DNA"/>
</dbReference>
<keyword evidence="10 14" id="KW-0694">RNA-binding</keyword>
<keyword evidence="7 14" id="KW-0489">Methyltransferase</keyword>
<evidence type="ECO:0000256" key="2">
    <source>
        <dbReference type="ARBA" id="ARBA00004496"/>
    </source>
</evidence>
<dbReference type="FunFam" id="3.30.70.1170:FF:000003">
    <property type="entry name" value="16S rRNA (Cytosine(967)-C(5))-methyltransferase RsmB"/>
    <property type="match status" value="1"/>
</dbReference>
<dbReference type="InterPro" id="IPR018314">
    <property type="entry name" value="RsmB/NOL1/NOP2-like_CS"/>
</dbReference>
<feature type="binding site" evidence="14">
    <location>
        <position position="286"/>
    </location>
    <ligand>
        <name>S-adenosyl-L-methionine</name>
        <dbReference type="ChEBI" id="CHEBI:59789"/>
    </ligand>
</feature>
<evidence type="ECO:0000259" key="15">
    <source>
        <dbReference type="PROSITE" id="PS51686"/>
    </source>
</evidence>
<dbReference type="InterPro" id="IPR054728">
    <property type="entry name" value="RsmB-like_ferredoxin"/>
</dbReference>
<dbReference type="NCBIfam" id="TIGR00563">
    <property type="entry name" value="rsmB"/>
    <property type="match status" value="1"/>
</dbReference>
<dbReference type="Gene3D" id="3.30.70.1170">
    <property type="entry name" value="Sun protein, domain 3"/>
    <property type="match status" value="1"/>
</dbReference>
<feature type="domain" description="SAM-dependent MTase RsmB/NOP-type" evidence="15">
    <location>
        <begin position="173"/>
        <end position="449"/>
    </location>
</feature>
<evidence type="ECO:0000313" key="16">
    <source>
        <dbReference type="EMBL" id="PWW27424.1"/>
    </source>
</evidence>
<evidence type="ECO:0000313" key="17">
    <source>
        <dbReference type="Proteomes" id="UP000247150"/>
    </source>
</evidence>
<evidence type="ECO:0000256" key="1">
    <source>
        <dbReference type="ARBA" id="ARBA00002724"/>
    </source>
</evidence>
<dbReference type="InterPro" id="IPR023267">
    <property type="entry name" value="RCMT"/>
</dbReference>
<dbReference type="InterPro" id="IPR035926">
    <property type="entry name" value="NusB-like_sf"/>
</dbReference>
<evidence type="ECO:0000256" key="9">
    <source>
        <dbReference type="ARBA" id="ARBA00022691"/>
    </source>
</evidence>
<dbReference type="FunFam" id="1.10.940.10:FF:000006">
    <property type="entry name" value="16S rRNA (Cytosine(967)-C(5))-methyltransferase RsmB"/>
    <property type="match status" value="1"/>
</dbReference>
<evidence type="ECO:0000256" key="11">
    <source>
        <dbReference type="ARBA" id="ARBA00030399"/>
    </source>
</evidence>
<dbReference type="SUPFAM" id="SSF48013">
    <property type="entry name" value="NusB-like"/>
    <property type="match status" value="1"/>
</dbReference>
<dbReference type="Pfam" id="PF01029">
    <property type="entry name" value="NusB"/>
    <property type="match status" value="1"/>
</dbReference>
<dbReference type="Pfam" id="PF22458">
    <property type="entry name" value="RsmF-B_ferredox"/>
    <property type="match status" value="1"/>
</dbReference>
<evidence type="ECO:0000256" key="7">
    <source>
        <dbReference type="ARBA" id="ARBA00022603"/>
    </source>
</evidence>